<dbReference type="FunFam" id="3.80.10.10:FF:000383">
    <property type="entry name" value="Leucine-rich repeat receptor protein kinase EMS1"/>
    <property type="match status" value="1"/>
</dbReference>
<proteinExistence type="inferred from homology"/>
<dbReference type="InterPro" id="IPR003591">
    <property type="entry name" value="Leu-rich_rpt_typical-subtyp"/>
</dbReference>
<keyword evidence="14" id="KW-0325">Glycoprotein</keyword>
<dbReference type="Pfam" id="PF08263">
    <property type="entry name" value="LRRNT_2"/>
    <property type="match status" value="1"/>
</dbReference>
<dbReference type="GO" id="GO:0004672">
    <property type="term" value="F:protein kinase activity"/>
    <property type="evidence" value="ECO:0007669"/>
    <property type="project" value="InterPro"/>
</dbReference>
<dbReference type="FunFam" id="3.80.10.10:FF:000111">
    <property type="entry name" value="LRR receptor-like serine/threonine-protein kinase ERECTA"/>
    <property type="match status" value="1"/>
</dbReference>
<organism evidence="18 19">
    <name type="scientific">Ceratopteris richardii</name>
    <name type="common">Triangle waterfern</name>
    <dbReference type="NCBI Taxonomy" id="49495"/>
    <lineage>
        <taxon>Eukaryota</taxon>
        <taxon>Viridiplantae</taxon>
        <taxon>Streptophyta</taxon>
        <taxon>Embryophyta</taxon>
        <taxon>Tracheophyta</taxon>
        <taxon>Polypodiopsida</taxon>
        <taxon>Polypodiidae</taxon>
        <taxon>Polypodiales</taxon>
        <taxon>Pteridineae</taxon>
        <taxon>Pteridaceae</taxon>
        <taxon>Parkerioideae</taxon>
        <taxon>Ceratopteris</taxon>
    </lineage>
</organism>
<dbReference type="PANTHER" id="PTHR48007">
    <property type="entry name" value="LEUCINE-RICH REPEAT RECEPTOR-LIKE PROTEIN KINASE PXC1"/>
    <property type="match status" value="1"/>
</dbReference>
<keyword evidence="12 16" id="KW-1133">Transmembrane helix</keyword>
<comment type="similarity">
    <text evidence="2">Belongs to the protein kinase superfamily. Ser/Thr protein kinase family.</text>
</comment>
<dbReference type="Pfam" id="PF00069">
    <property type="entry name" value="Pkinase"/>
    <property type="match status" value="1"/>
</dbReference>
<feature type="domain" description="Protein kinase" evidence="17">
    <location>
        <begin position="509"/>
        <end position="782"/>
    </location>
</feature>
<feature type="binding site" evidence="15">
    <location>
        <position position="537"/>
    </location>
    <ligand>
        <name>ATP</name>
        <dbReference type="ChEBI" id="CHEBI:30616"/>
    </ligand>
</feature>
<dbReference type="PROSITE" id="PS50011">
    <property type="entry name" value="PROTEIN_KINASE_DOM"/>
    <property type="match status" value="1"/>
</dbReference>
<keyword evidence="9 15" id="KW-0547">Nucleotide-binding</keyword>
<keyword evidence="4" id="KW-0433">Leucine-rich repeat</keyword>
<evidence type="ECO:0000256" key="11">
    <source>
        <dbReference type="ARBA" id="ARBA00022840"/>
    </source>
</evidence>
<dbReference type="AlphaFoldDB" id="A0A8T2TPX7"/>
<dbReference type="InterPro" id="IPR017441">
    <property type="entry name" value="Protein_kinase_ATP_BS"/>
</dbReference>
<comment type="caution">
    <text evidence="18">The sequence shown here is derived from an EMBL/GenBank/DDBJ whole genome shotgun (WGS) entry which is preliminary data.</text>
</comment>
<accession>A0A8T2TPX7</accession>
<dbReference type="Pfam" id="PF13855">
    <property type="entry name" value="LRR_8"/>
    <property type="match status" value="1"/>
</dbReference>
<evidence type="ECO:0000256" key="16">
    <source>
        <dbReference type="SAM" id="Phobius"/>
    </source>
</evidence>
<feature type="transmembrane region" description="Helical" evidence="16">
    <location>
        <begin position="438"/>
        <end position="460"/>
    </location>
</feature>
<evidence type="ECO:0000256" key="3">
    <source>
        <dbReference type="ARBA" id="ARBA00009592"/>
    </source>
</evidence>
<dbReference type="InterPro" id="IPR011009">
    <property type="entry name" value="Kinase-like_dom_sf"/>
</dbReference>
<evidence type="ECO:0000256" key="1">
    <source>
        <dbReference type="ARBA" id="ARBA00004167"/>
    </source>
</evidence>
<reference evidence="18" key="1">
    <citation type="submission" date="2021-08" db="EMBL/GenBank/DDBJ databases">
        <title>WGS assembly of Ceratopteris richardii.</title>
        <authorList>
            <person name="Marchant D.B."/>
            <person name="Chen G."/>
            <person name="Jenkins J."/>
            <person name="Shu S."/>
            <person name="Leebens-Mack J."/>
            <person name="Grimwood J."/>
            <person name="Schmutz J."/>
            <person name="Soltis P."/>
            <person name="Soltis D."/>
            <person name="Chen Z.-H."/>
        </authorList>
    </citation>
    <scope>NUCLEOTIDE SEQUENCE</scope>
    <source>
        <strain evidence="18">Whitten #5841</strain>
        <tissue evidence="18">Leaf</tissue>
    </source>
</reference>
<dbReference type="OrthoDB" id="676979at2759"/>
<keyword evidence="7" id="KW-0732">Signal</keyword>
<evidence type="ECO:0000256" key="6">
    <source>
        <dbReference type="ARBA" id="ARBA00022692"/>
    </source>
</evidence>
<dbReference type="InterPro" id="IPR046959">
    <property type="entry name" value="PRK1-6/SRF4-like"/>
</dbReference>
<dbReference type="GO" id="GO:0005524">
    <property type="term" value="F:ATP binding"/>
    <property type="evidence" value="ECO:0007669"/>
    <property type="project" value="UniProtKB-UniRule"/>
</dbReference>
<dbReference type="InterPro" id="IPR008271">
    <property type="entry name" value="Ser/Thr_kinase_AS"/>
</dbReference>
<evidence type="ECO:0000256" key="7">
    <source>
        <dbReference type="ARBA" id="ARBA00022729"/>
    </source>
</evidence>
<dbReference type="Gene3D" id="3.30.200.20">
    <property type="entry name" value="Phosphorylase Kinase, domain 1"/>
    <property type="match status" value="1"/>
</dbReference>
<comment type="similarity">
    <text evidence="3">Belongs to the RLP family.</text>
</comment>
<evidence type="ECO:0000256" key="14">
    <source>
        <dbReference type="ARBA" id="ARBA00023180"/>
    </source>
</evidence>
<keyword evidence="11 15" id="KW-0067">ATP-binding</keyword>
<dbReference type="Proteomes" id="UP000825935">
    <property type="component" value="Chromosome 11"/>
</dbReference>
<evidence type="ECO:0000256" key="8">
    <source>
        <dbReference type="ARBA" id="ARBA00022737"/>
    </source>
</evidence>
<evidence type="ECO:0000256" key="12">
    <source>
        <dbReference type="ARBA" id="ARBA00022989"/>
    </source>
</evidence>
<dbReference type="InterPro" id="IPR000719">
    <property type="entry name" value="Prot_kinase_dom"/>
</dbReference>
<evidence type="ECO:0000313" key="19">
    <source>
        <dbReference type="Proteomes" id="UP000825935"/>
    </source>
</evidence>
<comment type="subcellular location">
    <subcellularLocation>
        <location evidence="1">Membrane</location>
        <topology evidence="1">Single-pass membrane protein</topology>
    </subcellularLocation>
</comment>
<evidence type="ECO:0000256" key="4">
    <source>
        <dbReference type="ARBA" id="ARBA00022614"/>
    </source>
</evidence>
<evidence type="ECO:0000256" key="15">
    <source>
        <dbReference type="PROSITE-ProRule" id="PRU10141"/>
    </source>
</evidence>
<dbReference type="PROSITE" id="PS00108">
    <property type="entry name" value="PROTEIN_KINASE_ST"/>
    <property type="match status" value="1"/>
</dbReference>
<dbReference type="Gene3D" id="1.10.510.10">
    <property type="entry name" value="Transferase(Phosphotransferase) domain 1"/>
    <property type="match status" value="1"/>
</dbReference>
<dbReference type="FunFam" id="3.80.10.10:FF:000129">
    <property type="entry name" value="Leucine-rich repeat receptor-like kinase"/>
    <property type="match status" value="1"/>
</dbReference>
<protein>
    <recommendedName>
        <fullName evidence="17">Protein kinase domain-containing protein</fullName>
    </recommendedName>
</protein>
<dbReference type="InterPro" id="IPR032675">
    <property type="entry name" value="LRR_dom_sf"/>
</dbReference>
<keyword evidence="10" id="KW-0418">Kinase</keyword>
<sequence length="797" mass="87462">MFQSALSLVSSFRHAPGGSYVFRCQDCLTFPPHGMQMLGAGPERRLNERLYILFFCFCIGILWGVEAEPPASELTALLSLKASWSNSSNSLASWESSNKDFICEWRGVRCSDDNATIISLELSGLSLDGPLSSSIRNLRNLHTLNLAFNQLYGNIPDELGLLPSLQNLELRHNHFNGSIPESIFTLTSLRRILLENNHITGTISSSISNLSNLTYLSFTNNSLSGSLPKSLTNLSRLVALYGGDNQLNGDIPLRLGDLRSLSRLDLHGNSLRGGIPSSIGLLKKLISIQLNKNELSGGLPIELGALPNVTTLDLSFNNLNGSIPAELSHMSSLETLNLQHNNFSGSISPLLGGLSKLKSFNLSYNNLTGQIPRDGILRNFSAASFEGNAFLCGDPLVNITCSSPPPTTLVPVPSPPLPPLSSLKNDLLSRGSNNTWKVIIGVVVSVFALSMFIICMTIFVRRSRMKRARQVPNGLSSERGVANSSSKLEMYNRGFRFTYEEIVSHAGYYDTAHIVGKGRFATVYRSDLPGGIQMAVKVFKDTISRPAFEKEVETLESASHFDTLLPIRGYFSSAGEKAILYEFMPEGNLYDMLHNNPDAHVQLDWPIRINIAMGIAQALAHLHKGSSTRVLHKDVKSTNVLLNDKLSPFVADYGTVGLVSKSIVETPGYMAPELNVTKKYTEKTDVYGFGVVLVEILTGKKPVSYIGDRQLSLVNWTLRLHRSGRGREVFSSRLVETCPYPDYPDKALNLAVLCLHELPGQRPTMSEVASMLESLNAVHSPLKSPVFQHDRPLLQGS</sequence>
<keyword evidence="6 16" id="KW-0812">Transmembrane</keyword>
<dbReference type="PROSITE" id="PS51450">
    <property type="entry name" value="LRR"/>
    <property type="match status" value="1"/>
</dbReference>
<dbReference type="EMBL" id="CM035416">
    <property type="protein sequence ID" value="KAH7424498.1"/>
    <property type="molecule type" value="Genomic_DNA"/>
</dbReference>
<dbReference type="SUPFAM" id="SSF52058">
    <property type="entry name" value="L domain-like"/>
    <property type="match status" value="1"/>
</dbReference>
<dbReference type="SUPFAM" id="SSF56112">
    <property type="entry name" value="Protein kinase-like (PK-like)"/>
    <property type="match status" value="1"/>
</dbReference>
<dbReference type="PROSITE" id="PS00107">
    <property type="entry name" value="PROTEIN_KINASE_ATP"/>
    <property type="match status" value="1"/>
</dbReference>
<dbReference type="InterPro" id="IPR001611">
    <property type="entry name" value="Leu-rich_rpt"/>
</dbReference>
<dbReference type="PANTHER" id="PTHR48007:SF76">
    <property type="entry name" value="OS03G0145102 PROTEIN"/>
    <property type="match status" value="1"/>
</dbReference>
<evidence type="ECO:0000256" key="13">
    <source>
        <dbReference type="ARBA" id="ARBA00023136"/>
    </source>
</evidence>
<evidence type="ECO:0000259" key="17">
    <source>
        <dbReference type="PROSITE" id="PS50011"/>
    </source>
</evidence>
<dbReference type="Gene3D" id="3.80.10.10">
    <property type="entry name" value="Ribonuclease Inhibitor"/>
    <property type="match status" value="2"/>
</dbReference>
<keyword evidence="19" id="KW-1185">Reference proteome</keyword>
<dbReference type="InterPro" id="IPR013210">
    <property type="entry name" value="LRR_N_plant-typ"/>
</dbReference>
<keyword evidence="5" id="KW-0808">Transferase</keyword>
<evidence type="ECO:0000256" key="9">
    <source>
        <dbReference type="ARBA" id="ARBA00022741"/>
    </source>
</evidence>
<gene>
    <name evidence="18" type="ORF">KP509_11G011600</name>
</gene>
<dbReference type="GO" id="GO:0016020">
    <property type="term" value="C:membrane"/>
    <property type="evidence" value="ECO:0007669"/>
    <property type="project" value="UniProtKB-SubCell"/>
</dbReference>
<evidence type="ECO:0000313" key="18">
    <source>
        <dbReference type="EMBL" id="KAH7424498.1"/>
    </source>
</evidence>
<dbReference type="SMART" id="SM00220">
    <property type="entry name" value="S_TKc"/>
    <property type="match status" value="1"/>
</dbReference>
<evidence type="ECO:0000256" key="5">
    <source>
        <dbReference type="ARBA" id="ARBA00022679"/>
    </source>
</evidence>
<evidence type="ECO:0000256" key="2">
    <source>
        <dbReference type="ARBA" id="ARBA00008684"/>
    </source>
</evidence>
<keyword evidence="8" id="KW-0677">Repeat</keyword>
<name>A0A8T2TPX7_CERRI</name>
<dbReference type="Pfam" id="PF00560">
    <property type="entry name" value="LRR_1"/>
    <property type="match status" value="6"/>
</dbReference>
<evidence type="ECO:0000256" key="10">
    <source>
        <dbReference type="ARBA" id="ARBA00022777"/>
    </source>
</evidence>
<keyword evidence="13 16" id="KW-0472">Membrane</keyword>
<dbReference type="OMA" id="DIARNRM"/>
<dbReference type="SMART" id="SM00369">
    <property type="entry name" value="LRR_TYP"/>
    <property type="match status" value="6"/>
</dbReference>